<dbReference type="AlphaFoldDB" id="A0A4Q7Z1R5"/>
<sequence>MTSKENNSLDLPHKDHFGQFANSCSLYLGSRWAFTAAIGIIVVWALTGPLYHYSDTWQLIINTGTTIVTFLMVFLIQNTQNRDARAINLKLNELIESIKSARNEMIDIEHLSDAELDILARRYEAVRNEAAERGLGEPEHEAK</sequence>
<dbReference type="Pfam" id="PF04120">
    <property type="entry name" value="Iron_permease"/>
    <property type="match status" value="1"/>
</dbReference>
<dbReference type="RefSeq" id="WP_207231817.1">
    <property type="nucleotide sequence ID" value="NZ_SHKW01000001.1"/>
</dbReference>
<dbReference type="InterPro" id="IPR007251">
    <property type="entry name" value="Iron_permease_Fet4"/>
</dbReference>
<gene>
    <name evidence="3" type="ORF">BDD14_5141</name>
</gene>
<dbReference type="Proteomes" id="UP000292958">
    <property type="component" value="Unassembled WGS sequence"/>
</dbReference>
<evidence type="ECO:0000256" key="1">
    <source>
        <dbReference type="SAM" id="Coils"/>
    </source>
</evidence>
<keyword evidence="2" id="KW-0812">Transmembrane</keyword>
<name>A0A4Q7Z1R5_9BACT</name>
<keyword evidence="2" id="KW-1133">Transmembrane helix</keyword>
<dbReference type="EMBL" id="SHKW01000001">
    <property type="protein sequence ID" value="RZU43475.1"/>
    <property type="molecule type" value="Genomic_DNA"/>
</dbReference>
<accession>A0A4Q7Z1R5</accession>
<organism evidence="3 4">
    <name type="scientific">Edaphobacter modestus</name>
    <dbReference type="NCBI Taxonomy" id="388466"/>
    <lineage>
        <taxon>Bacteria</taxon>
        <taxon>Pseudomonadati</taxon>
        <taxon>Acidobacteriota</taxon>
        <taxon>Terriglobia</taxon>
        <taxon>Terriglobales</taxon>
        <taxon>Acidobacteriaceae</taxon>
        <taxon>Edaphobacter</taxon>
    </lineage>
</organism>
<comment type="caution">
    <text evidence="3">The sequence shown here is derived from an EMBL/GenBank/DDBJ whole genome shotgun (WGS) entry which is preliminary data.</text>
</comment>
<evidence type="ECO:0000313" key="4">
    <source>
        <dbReference type="Proteomes" id="UP000292958"/>
    </source>
</evidence>
<reference evidence="3 4" key="1">
    <citation type="submission" date="2019-02" db="EMBL/GenBank/DDBJ databases">
        <title>Genomic Encyclopedia of Archaeal and Bacterial Type Strains, Phase II (KMG-II): from individual species to whole genera.</title>
        <authorList>
            <person name="Goeker M."/>
        </authorList>
    </citation>
    <scope>NUCLEOTIDE SEQUENCE [LARGE SCALE GENOMIC DNA]</scope>
    <source>
        <strain evidence="3 4">DSM 18101</strain>
    </source>
</reference>
<feature type="coiled-coil region" evidence="1">
    <location>
        <begin position="84"/>
        <end position="111"/>
    </location>
</feature>
<keyword evidence="4" id="KW-1185">Reference proteome</keyword>
<dbReference type="GO" id="GO:0055085">
    <property type="term" value="P:transmembrane transport"/>
    <property type="evidence" value="ECO:0007669"/>
    <property type="project" value="InterPro"/>
</dbReference>
<feature type="transmembrane region" description="Helical" evidence="2">
    <location>
        <begin position="57"/>
        <end position="76"/>
    </location>
</feature>
<evidence type="ECO:0000256" key="2">
    <source>
        <dbReference type="SAM" id="Phobius"/>
    </source>
</evidence>
<protein>
    <submittedName>
        <fullName evidence="3">Low affinity Fe/Cu permease</fullName>
    </submittedName>
</protein>
<evidence type="ECO:0000313" key="3">
    <source>
        <dbReference type="EMBL" id="RZU43475.1"/>
    </source>
</evidence>
<keyword evidence="2" id="KW-0472">Membrane</keyword>
<proteinExistence type="predicted"/>
<feature type="transmembrane region" description="Helical" evidence="2">
    <location>
        <begin position="32"/>
        <end position="51"/>
    </location>
</feature>
<keyword evidence="1" id="KW-0175">Coiled coil</keyword>